<keyword evidence="2 3" id="KW-0732">Signal</keyword>
<comment type="caution">
    <text evidence="5">The sequence shown here is derived from an EMBL/GenBank/DDBJ whole genome shotgun (WGS) entry which is preliminary data.</text>
</comment>
<dbReference type="EMBL" id="QFNK01000106">
    <property type="protein sequence ID" value="PZO86592.1"/>
    <property type="molecule type" value="Genomic_DNA"/>
</dbReference>
<evidence type="ECO:0000313" key="6">
    <source>
        <dbReference type="Proteomes" id="UP000249557"/>
    </source>
</evidence>
<dbReference type="GO" id="GO:0016810">
    <property type="term" value="F:hydrolase activity, acting on carbon-nitrogen (but not peptide) bonds"/>
    <property type="evidence" value="ECO:0007669"/>
    <property type="project" value="InterPro"/>
</dbReference>
<protein>
    <submittedName>
        <fullName evidence="5">Polysaccharide deacetylase</fullName>
    </submittedName>
</protein>
<feature type="signal peptide" evidence="3">
    <location>
        <begin position="1"/>
        <end position="28"/>
    </location>
</feature>
<dbReference type="Proteomes" id="UP000249557">
    <property type="component" value="Unassembled WGS sequence"/>
</dbReference>
<dbReference type="Gene3D" id="3.20.20.370">
    <property type="entry name" value="Glycoside hydrolase/deacetylase"/>
    <property type="match status" value="1"/>
</dbReference>
<name>A0A2W5A042_9BACT</name>
<evidence type="ECO:0000256" key="1">
    <source>
        <dbReference type="ARBA" id="ARBA00004613"/>
    </source>
</evidence>
<dbReference type="GO" id="GO:0005975">
    <property type="term" value="P:carbohydrate metabolic process"/>
    <property type="evidence" value="ECO:0007669"/>
    <property type="project" value="InterPro"/>
</dbReference>
<proteinExistence type="predicted"/>
<dbReference type="Pfam" id="PF01522">
    <property type="entry name" value="Polysacc_deac_1"/>
    <property type="match status" value="1"/>
</dbReference>
<dbReference type="SUPFAM" id="SSF88713">
    <property type="entry name" value="Glycoside hydrolase/deacetylase"/>
    <property type="match status" value="1"/>
</dbReference>
<evidence type="ECO:0000313" key="5">
    <source>
        <dbReference type="EMBL" id="PZO86592.1"/>
    </source>
</evidence>
<gene>
    <name evidence="5" type="ORF">DI626_06110</name>
</gene>
<feature type="chain" id="PRO_5015946024" evidence="3">
    <location>
        <begin position="29"/>
        <end position="387"/>
    </location>
</feature>
<dbReference type="InterPro" id="IPR051398">
    <property type="entry name" value="Polysacch_Deacetylase"/>
</dbReference>
<evidence type="ECO:0000256" key="3">
    <source>
        <dbReference type="SAM" id="SignalP"/>
    </source>
</evidence>
<feature type="domain" description="NodB homology" evidence="4">
    <location>
        <begin position="99"/>
        <end position="346"/>
    </location>
</feature>
<dbReference type="PROSITE" id="PS51677">
    <property type="entry name" value="NODB"/>
    <property type="match status" value="1"/>
</dbReference>
<dbReference type="PANTHER" id="PTHR34216:SF3">
    <property type="entry name" value="POLY-BETA-1,6-N-ACETYL-D-GLUCOSAMINE N-DEACETYLASE"/>
    <property type="match status" value="1"/>
</dbReference>
<dbReference type="InterPro" id="IPR002509">
    <property type="entry name" value="NODB_dom"/>
</dbReference>
<dbReference type="AlphaFoldDB" id="A0A2W5A042"/>
<dbReference type="InterPro" id="IPR011330">
    <property type="entry name" value="Glyco_hydro/deAcase_b/a-brl"/>
</dbReference>
<dbReference type="GO" id="GO:0005576">
    <property type="term" value="C:extracellular region"/>
    <property type="evidence" value="ECO:0007669"/>
    <property type="project" value="UniProtKB-SubCell"/>
</dbReference>
<evidence type="ECO:0000256" key="2">
    <source>
        <dbReference type="ARBA" id="ARBA00022729"/>
    </source>
</evidence>
<dbReference type="PANTHER" id="PTHR34216">
    <property type="match status" value="1"/>
</dbReference>
<reference evidence="5 6" key="1">
    <citation type="submission" date="2017-08" db="EMBL/GenBank/DDBJ databases">
        <title>Infants hospitalized years apart are colonized by the same room-sourced microbial strains.</title>
        <authorList>
            <person name="Brooks B."/>
            <person name="Olm M.R."/>
            <person name="Firek B.A."/>
            <person name="Baker R."/>
            <person name="Thomas B.C."/>
            <person name="Morowitz M.J."/>
            <person name="Banfield J.F."/>
        </authorList>
    </citation>
    <scope>NUCLEOTIDE SEQUENCE [LARGE SCALE GENOMIC DNA]</scope>
    <source>
        <strain evidence="5">S2_018_000_R2_104</strain>
    </source>
</reference>
<evidence type="ECO:0000259" key="4">
    <source>
        <dbReference type="PROSITE" id="PS51677"/>
    </source>
</evidence>
<organism evidence="5 6">
    <name type="scientific">Micavibrio aeruginosavorus</name>
    <dbReference type="NCBI Taxonomy" id="349221"/>
    <lineage>
        <taxon>Bacteria</taxon>
        <taxon>Pseudomonadati</taxon>
        <taxon>Bdellovibrionota</taxon>
        <taxon>Bdellovibrionia</taxon>
        <taxon>Bdellovibrionales</taxon>
        <taxon>Pseudobdellovibrionaceae</taxon>
        <taxon>Micavibrio</taxon>
    </lineage>
</organism>
<accession>A0A2W5A042</accession>
<comment type="subcellular location">
    <subcellularLocation>
        <location evidence="1">Secreted</location>
    </subcellularLocation>
</comment>
<dbReference type="CDD" id="cd10973">
    <property type="entry name" value="CE4_DAC_u4_5s"/>
    <property type="match status" value="1"/>
</dbReference>
<sequence>MFLSSAKRVALTLCAGIALTALPFPASANMDGFADGSYDQRSAVIFSYFAIGNDDAPSASVTAAQFAAHIEEITEGDYKVLPLQDIVDAFRTGKRLPAHTVAITFDGADKSVLTKALPLLEKHNLPFTVFIPESAVSSGKPPYLTWADLRTLKHTDLVTFGVHPSGYARLAGHPAEDIRRQINNSIARIRDELDVKPRLFAYPFGEYDAAYRDIMKKSGLDAAFGQQSGTAWAGDDMFSLPRFTQTEAFADMDRFLMTANALPLPAKDVSPADPRLNDLKPAIGFTVPENMAKSLKDMTCFTGGEKPDLQILGNRVEIRMTAPFEEDRPRINCTLPVANAAGEEPRWRWLGMMFTVPSELLAKAALLVQPQAGEPTRHARAGWISVE</sequence>